<keyword evidence="2" id="KW-1185">Reference proteome</keyword>
<protein>
    <submittedName>
        <fullName evidence="1">Uncharacterized protein</fullName>
    </submittedName>
</protein>
<name>A0A1Y2H8A5_9FUNG</name>
<accession>A0A1Y2H8A5</accession>
<gene>
    <name evidence="1" type="ORF">BCR44DRAFT_1452905</name>
</gene>
<dbReference type="EMBL" id="MCFL01000253">
    <property type="protein sequence ID" value="ORZ29272.1"/>
    <property type="molecule type" value="Genomic_DNA"/>
</dbReference>
<proteinExistence type="predicted"/>
<evidence type="ECO:0000313" key="2">
    <source>
        <dbReference type="Proteomes" id="UP000193411"/>
    </source>
</evidence>
<evidence type="ECO:0000313" key="1">
    <source>
        <dbReference type="EMBL" id="ORZ29272.1"/>
    </source>
</evidence>
<dbReference type="Proteomes" id="UP000193411">
    <property type="component" value="Unassembled WGS sequence"/>
</dbReference>
<reference evidence="1 2" key="1">
    <citation type="submission" date="2016-07" db="EMBL/GenBank/DDBJ databases">
        <title>Pervasive Adenine N6-methylation of Active Genes in Fungi.</title>
        <authorList>
            <consortium name="DOE Joint Genome Institute"/>
            <person name="Mondo S.J."/>
            <person name="Dannebaum R.O."/>
            <person name="Kuo R.C."/>
            <person name="Labutti K."/>
            <person name="Haridas S."/>
            <person name="Kuo A."/>
            <person name="Salamov A."/>
            <person name="Ahrendt S.R."/>
            <person name="Lipzen A."/>
            <person name="Sullivan W."/>
            <person name="Andreopoulos W.B."/>
            <person name="Clum A."/>
            <person name="Lindquist E."/>
            <person name="Daum C."/>
            <person name="Ramamoorthy G.K."/>
            <person name="Gryganskyi A."/>
            <person name="Culley D."/>
            <person name="Magnuson J.K."/>
            <person name="James T.Y."/>
            <person name="O'Malley M.A."/>
            <person name="Stajich J.E."/>
            <person name="Spatafora J.W."/>
            <person name="Visel A."/>
            <person name="Grigoriev I.V."/>
        </authorList>
    </citation>
    <scope>NUCLEOTIDE SEQUENCE [LARGE SCALE GENOMIC DNA]</scope>
    <source>
        <strain evidence="1 2">PL171</strain>
    </source>
</reference>
<sequence>MLGLNRIRDPPRRHDPFTHLPGQLDFFITIVRTSPRSARTQRRPPDHLLFTTCVARITKGPCRSSHMHHMCHRTRPRKHHFSAMHLDHARNPCARSTCLDLARHIHDQARKHLRGRFQPILVRTRVRARGNHVVKPCEWHHGNVPLHGLVEL</sequence>
<comment type="caution">
    <text evidence="1">The sequence shown here is derived from an EMBL/GenBank/DDBJ whole genome shotgun (WGS) entry which is preliminary data.</text>
</comment>
<dbReference type="AlphaFoldDB" id="A0A1Y2H8A5"/>
<organism evidence="1 2">
    <name type="scientific">Catenaria anguillulae PL171</name>
    <dbReference type="NCBI Taxonomy" id="765915"/>
    <lineage>
        <taxon>Eukaryota</taxon>
        <taxon>Fungi</taxon>
        <taxon>Fungi incertae sedis</taxon>
        <taxon>Blastocladiomycota</taxon>
        <taxon>Blastocladiomycetes</taxon>
        <taxon>Blastocladiales</taxon>
        <taxon>Catenariaceae</taxon>
        <taxon>Catenaria</taxon>
    </lineage>
</organism>
<feature type="non-terminal residue" evidence="1">
    <location>
        <position position="152"/>
    </location>
</feature>